<protein>
    <submittedName>
        <fullName evidence="3">Nitrate reductase molybdenum cofactor assembly chaperone</fullName>
    </submittedName>
</protein>
<gene>
    <name evidence="3" type="ORF">CAL29_03725</name>
</gene>
<dbReference type="NCBIfam" id="TIGR00684">
    <property type="entry name" value="narJ"/>
    <property type="match status" value="1"/>
</dbReference>
<organism evidence="3 4">
    <name type="scientific">Bordetella genomosp. 10</name>
    <dbReference type="NCBI Taxonomy" id="1416804"/>
    <lineage>
        <taxon>Bacteria</taxon>
        <taxon>Pseudomonadati</taxon>
        <taxon>Pseudomonadota</taxon>
        <taxon>Betaproteobacteria</taxon>
        <taxon>Burkholderiales</taxon>
        <taxon>Alcaligenaceae</taxon>
        <taxon>Bordetella</taxon>
    </lineage>
</organism>
<name>A0A261SKJ5_9BORD</name>
<dbReference type="GO" id="GO:0016530">
    <property type="term" value="F:metallochaperone activity"/>
    <property type="evidence" value="ECO:0007669"/>
    <property type="project" value="TreeGrafter"/>
</dbReference>
<dbReference type="Proteomes" id="UP000216020">
    <property type="component" value="Unassembled WGS sequence"/>
</dbReference>
<dbReference type="GO" id="GO:0042128">
    <property type="term" value="P:nitrate assimilation"/>
    <property type="evidence" value="ECO:0007669"/>
    <property type="project" value="UniProtKB-KW"/>
</dbReference>
<keyword evidence="1" id="KW-0534">Nitrate assimilation</keyword>
<dbReference type="SUPFAM" id="SSF89155">
    <property type="entry name" value="TorD-like"/>
    <property type="match status" value="1"/>
</dbReference>
<dbReference type="InterPro" id="IPR003765">
    <property type="entry name" value="NO3_reductase_chaperone_NarJ"/>
</dbReference>
<evidence type="ECO:0000256" key="1">
    <source>
        <dbReference type="ARBA" id="ARBA00023063"/>
    </source>
</evidence>
<reference evidence="4" key="1">
    <citation type="submission" date="2017-05" db="EMBL/GenBank/DDBJ databases">
        <title>Complete and WGS of Bordetella genogroups.</title>
        <authorList>
            <person name="Spilker T."/>
            <person name="Lipuma J."/>
        </authorList>
    </citation>
    <scope>NUCLEOTIDE SEQUENCE [LARGE SCALE GENOMIC DNA]</scope>
    <source>
        <strain evidence="4">AU16122</strain>
    </source>
</reference>
<dbReference type="Gene3D" id="1.10.3480.10">
    <property type="entry name" value="TorD-like"/>
    <property type="match status" value="1"/>
</dbReference>
<dbReference type="InterPro" id="IPR036411">
    <property type="entry name" value="TorD-like_sf"/>
</dbReference>
<dbReference type="RefSeq" id="WP_094851633.1">
    <property type="nucleotide sequence ID" value="NZ_NEVM01000001.1"/>
</dbReference>
<feature type="region of interest" description="Disordered" evidence="2">
    <location>
        <begin position="1"/>
        <end position="25"/>
    </location>
</feature>
<dbReference type="OrthoDB" id="8478585at2"/>
<dbReference type="PANTHER" id="PTHR43680">
    <property type="entry name" value="NITRATE REDUCTASE MOLYBDENUM COFACTOR ASSEMBLY CHAPERONE"/>
    <property type="match status" value="1"/>
</dbReference>
<evidence type="ECO:0000256" key="2">
    <source>
        <dbReference type="SAM" id="MobiDB-lite"/>
    </source>
</evidence>
<dbReference type="GO" id="GO:0051131">
    <property type="term" value="P:chaperone-mediated protein complex assembly"/>
    <property type="evidence" value="ECO:0007669"/>
    <property type="project" value="InterPro"/>
</dbReference>
<dbReference type="AlphaFoldDB" id="A0A261SKJ5"/>
<accession>A0A261SKJ5</accession>
<dbReference type="EMBL" id="NEVM01000001">
    <property type="protein sequence ID" value="OZI37527.1"/>
    <property type="molecule type" value="Genomic_DNA"/>
</dbReference>
<dbReference type="InterPro" id="IPR020945">
    <property type="entry name" value="DMSO/NO3_reduct_chaperone"/>
</dbReference>
<dbReference type="GO" id="GO:0051082">
    <property type="term" value="F:unfolded protein binding"/>
    <property type="evidence" value="ECO:0007669"/>
    <property type="project" value="InterPro"/>
</dbReference>
<evidence type="ECO:0000313" key="4">
    <source>
        <dbReference type="Proteomes" id="UP000216020"/>
    </source>
</evidence>
<proteinExistence type="predicted"/>
<comment type="caution">
    <text evidence="3">The sequence shown here is derived from an EMBL/GenBank/DDBJ whole genome shotgun (WGS) entry which is preliminary data.</text>
</comment>
<keyword evidence="4" id="KW-1185">Reference proteome</keyword>
<sequence length="258" mass="27370">MSLSNATPAAESDATPDTTPDTTPAGADAELYAALSLLLRYPEADWVSALPEMRQALPAAARAALAPLLAWFANAADLIALQEVYVETFDSRPAHSLHLFEHVHGQSRDRGQAMVDLREEYLAHGLAPDPAELPDYVPLFLEFLARIPPADASRLLGDAIHVLARLGDKLAEAKSPYACVFAVLRGKTDVQPQPLPEAPEGGLEETPVVFGPEAGGPGTMLRQMQGEAPLRFHASDPRGKRGGAAPPAPPVQSGPART</sequence>
<feature type="region of interest" description="Disordered" evidence="2">
    <location>
        <begin position="191"/>
        <end position="258"/>
    </location>
</feature>
<dbReference type="PANTHER" id="PTHR43680:SF2">
    <property type="entry name" value="NITRATE REDUCTASE MOLYBDENUM COFACTOR ASSEMBLY CHAPERONE NARJ"/>
    <property type="match status" value="1"/>
</dbReference>
<dbReference type="Pfam" id="PF02613">
    <property type="entry name" value="Nitrate_red_del"/>
    <property type="match status" value="1"/>
</dbReference>
<evidence type="ECO:0000313" key="3">
    <source>
        <dbReference type="EMBL" id="OZI37527.1"/>
    </source>
</evidence>